<dbReference type="OrthoDB" id="1422649at2759"/>
<proteinExistence type="predicted"/>
<gene>
    <name evidence="1" type="ORF">Cgig2_026664</name>
</gene>
<organism evidence="1 2">
    <name type="scientific">Carnegiea gigantea</name>
    <dbReference type="NCBI Taxonomy" id="171969"/>
    <lineage>
        <taxon>Eukaryota</taxon>
        <taxon>Viridiplantae</taxon>
        <taxon>Streptophyta</taxon>
        <taxon>Embryophyta</taxon>
        <taxon>Tracheophyta</taxon>
        <taxon>Spermatophyta</taxon>
        <taxon>Magnoliopsida</taxon>
        <taxon>eudicotyledons</taxon>
        <taxon>Gunneridae</taxon>
        <taxon>Pentapetalae</taxon>
        <taxon>Caryophyllales</taxon>
        <taxon>Cactineae</taxon>
        <taxon>Cactaceae</taxon>
        <taxon>Cactoideae</taxon>
        <taxon>Echinocereeae</taxon>
        <taxon>Carnegiea</taxon>
    </lineage>
</organism>
<protein>
    <submittedName>
        <fullName evidence="1">Uncharacterized protein</fullName>
    </submittedName>
</protein>
<evidence type="ECO:0000313" key="2">
    <source>
        <dbReference type="Proteomes" id="UP001153076"/>
    </source>
</evidence>
<evidence type="ECO:0000313" key="1">
    <source>
        <dbReference type="EMBL" id="KAJ8431787.1"/>
    </source>
</evidence>
<comment type="caution">
    <text evidence="1">The sequence shown here is derived from an EMBL/GenBank/DDBJ whole genome shotgun (WGS) entry which is preliminary data.</text>
</comment>
<reference evidence="1" key="1">
    <citation type="submission" date="2022-04" db="EMBL/GenBank/DDBJ databases">
        <title>Carnegiea gigantea Genome sequencing and assembly v2.</title>
        <authorList>
            <person name="Copetti D."/>
            <person name="Sanderson M.J."/>
            <person name="Burquez A."/>
            <person name="Wojciechowski M.F."/>
        </authorList>
    </citation>
    <scope>NUCLEOTIDE SEQUENCE</scope>
    <source>
        <strain evidence="1">SGP5-SGP5p</strain>
        <tissue evidence="1">Aerial part</tissue>
    </source>
</reference>
<dbReference type="Proteomes" id="UP001153076">
    <property type="component" value="Unassembled WGS sequence"/>
</dbReference>
<keyword evidence="2" id="KW-1185">Reference proteome</keyword>
<sequence length="152" mass="17105">MLVMLGSVYKNKEGAVKYFVCSKEGSKQTSIKVNSTRKVKLTREGCDAMVGLFSNADEDKLISNPWLEFMDCMEIARRDPQKLTIALKGIREISKELKDSSGNTSDEKLRFHYPNSSAQKEVVSELREEKNRLLSNNKREGGFVNLVGANLP</sequence>
<dbReference type="AlphaFoldDB" id="A0A9Q1Q7E2"/>
<dbReference type="EMBL" id="JAKOGI010000662">
    <property type="protein sequence ID" value="KAJ8431787.1"/>
    <property type="molecule type" value="Genomic_DNA"/>
</dbReference>
<name>A0A9Q1Q7E2_9CARY</name>
<accession>A0A9Q1Q7E2</accession>